<dbReference type="Proteomes" id="UP000708208">
    <property type="component" value="Unassembled WGS sequence"/>
</dbReference>
<feature type="transmembrane region" description="Helical" evidence="4">
    <location>
        <begin position="145"/>
        <end position="163"/>
    </location>
</feature>
<keyword evidence="2 4" id="KW-1133">Transmembrane helix</keyword>
<comment type="caution">
    <text evidence="7">The sequence shown here is derived from an EMBL/GenBank/DDBJ whole genome shotgun (WGS) entry which is preliminary data.</text>
</comment>
<dbReference type="InterPro" id="IPR039421">
    <property type="entry name" value="Type_1_exporter"/>
</dbReference>
<dbReference type="GO" id="GO:0016887">
    <property type="term" value="F:ATP hydrolysis activity"/>
    <property type="evidence" value="ECO:0007669"/>
    <property type="project" value="InterPro"/>
</dbReference>
<evidence type="ECO:0000256" key="3">
    <source>
        <dbReference type="ARBA" id="ARBA00023136"/>
    </source>
</evidence>
<evidence type="ECO:0000259" key="6">
    <source>
        <dbReference type="PROSITE" id="PS50929"/>
    </source>
</evidence>
<feature type="transmembrane region" description="Helical" evidence="4">
    <location>
        <begin position="89"/>
        <end position="108"/>
    </location>
</feature>
<feature type="transmembrane region" description="Helical" evidence="4">
    <location>
        <begin position="317"/>
        <end position="344"/>
    </location>
</feature>
<feature type="domain" description="ABC transporter" evidence="5">
    <location>
        <begin position="442"/>
        <end position="679"/>
    </location>
</feature>
<sequence length="681" mass="77156">MSTQSRVTNFGDQGPSQMRYPGISMSHTAGSGVSAKIRKSSKFLKQQDLLFKRVNPCLDDQPFSILSKSLRTHEVNLRQLLRYATCADYFSMALGLSFSFLSAILYVATIQSFGLFHQFFSEDVAAPCLNIRTTDGTVWQFKYPYLWLCITLTVLSFFENVLLDFSAGRQCKRLQLAYVDALIRKDVTWFDCYIDRDLSFRVRKDMHEIRMGIGEALGELVFQTTASTLMLAASFMLNVKVAFIPLLIAPGFTIVSVLKLNAAKAIHQEDRRAYKPANDVVVQMLQKVLTIKTFGGEGKAVNAYASSLYCVWDLRKLILLAALWSSLCWFISMVSHPFLIWISVDYFDDYTEKMSNIKNCKRCDTSLIWVCPHVPIFGQLYTILMYLVFAVYFLSNTPMVFSRIREAQYRAAEAFFCIDCKTGIDNISKEGHIPRQKAIGEVIISDVTFNYPIRPLKPILVGINIAVHPGQMITIFGPTNCGKTTVLRLLLRKFDICEGSIQLDGTDLHTLNISWLRSQIGYVPQCPVFLNGTIEENLCGPLKPTMEEILRACRKANVISDILALPLGFKTMVGKKSNSKITPLQVKKLFLARIFLKKCRVVLLDDFFCNVDKSNENQLVKLFESIRENMTLIFTSRKISDIMKTCDTVYVMKEGQVLMLSFLVASVLICNFVTGYLSLCF</sequence>
<evidence type="ECO:0000313" key="8">
    <source>
        <dbReference type="Proteomes" id="UP000708208"/>
    </source>
</evidence>
<evidence type="ECO:0008006" key="9">
    <source>
        <dbReference type="Google" id="ProtNLM"/>
    </source>
</evidence>
<feature type="transmembrane region" description="Helical" evidence="4">
    <location>
        <begin position="216"/>
        <end position="237"/>
    </location>
</feature>
<dbReference type="OrthoDB" id="6500128at2759"/>
<dbReference type="GO" id="GO:0005524">
    <property type="term" value="F:ATP binding"/>
    <property type="evidence" value="ECO:0007669"/>
    <property type="project" value="InterPro"/>
</dbReference>
<dbReference type="PROSITE" id="PS50893">
    <property type="entry name" value="ABC_TRANSPORTER_2"/>
    <property type="match status" value="1"/>
</dbReference>
<dbReference type="AlphaFoldDB" id="A0A8J2NKY5"/>
<dbReference type="Pfam" id="PF00664">
    <property type="entry name" value="ABC_membrane"/>
    <property type="match status" value="1"/>
</dbReference>
<evidence type="ECO:0000313" key="7">
    <source>
        <dbReference type="EMBL" id="CAG7687293.1"/>
    </source>
</evidence>
<evidence type="ECO:0000259" key="5">
    <source>
        <dbReference type="PROSITE" id="PS50893"/>
    </source>
</evidence>
<evidence type="ECO:0000256" key="4">
    <source>
        <dbReference type="SAM" id="Phobius"/>
    </source>
</evidence>
<dbReference type="EMBL" id="CAJVCH010019303">
    <property type="protein sequence ID" value="CAG7687293.1"/>
    <property type="molecule type" value="Genomic_DNA"/>
</dbReference>
<dbReference type="InterPro" id="IPR011527">
    <property type="entry name" value="ABC1_TM_dom"/>
</dbReference>
<reference evidence="7" key="1">
    <citation type="submission" date="2021-06" db="EMBL/GenBank/DDBJ databases">
        <authorList>
            <person name="Hodson N. C."/>
            <person name="Mongue J. A."/>
            <person name="Jaron S. K."/>
        </authorList>
    </citation>
    <scope>NUCLEOTIDE SEQUENCE</scope>
</reference>
<dbReference type="PROSITE" id="PS50929">
    <property type="entry name" value="ABC_TM1F"/>
    <property type="match status" value="1"/>
</dbReference>
<dbReference type="Pfam" id="PF00005">
    <property type="entry name" value="ABC_tran"/>
    <property type="match status" value="1"/>
</dbReference>
<dbReference type="InterPro" id="IPR003593">
    <property type="entry name" value="AAA+_ATPase"/>
</dbReference>
<feature type="domain" description="ABC transmembrane type-1" evidence="6">
    <location>
        <begin position="93"/>
        <end position="406"/>
    </location>
</feature>
<feature type="transmembrane region" description="Helical" evidence="4">
    <location>
        <begin position="657"/>
        <end position="679"/>
    </location>
</feature>
<protein>
    <recommendedName>
        <fullName evidence="9">ABC transporter domain-containing protein</fullName>
    </recommendedName>
</protein>
<proteinExistence type="predicted"/>
<dbReference type="PANTHER" id="PTHR43394">
    <property type="entry name" value="ATP-DEPENDENT PERMEASE MDL1, MITOCHONDRIAL"/>
    <property type="match status" value="1"/>
</dbReference>
<evidence type="ECO:0000256" key="1">
    <source>
        <dbReference type="ARBA" id="ARBA00022692"/>
    </source>
</evidence>
<gene>
    <name evidence="7" type="ORF">AFUS01_LOCUS3228</name>
</gene>
<keyword evidence="1 4" id="KW-0812">Transmembrane</keyword>
<dbReference type="InterPro" id="IPR003439">
    <property type="entry name" value="ABC_transporter-like_ATP-bd"/>
</dbReference>
<accession>A0A8J2NKY5</accession>
<dbReference type="SMART" id="SM00382">
    <property type="entry name" value="AAA"/>
    <property type="match status" value="1"/>
</dbReference>
<keyword evidence="8" id="KW-1185">Reference proteome</keyword>
<organism evidence="7 8">
    <name type="scientific">Allacma fusca</name>
    <dbReference type="NCBI Taxonomy" id="39272"/>
    <lineage>
        <taxon>Eukaryota</taxon>
        <taxon>Metazoa</taxon>
        <taxon>Ecdysozoa</taxon>
        <taxon>Arthropoda</taxon>
        <taxon>Hexapoda</taxon>
        <taxon>Collembola</taxon>
        <taxon>Symphypleona</taxon>
        <taxon>Sminthuridae</taxon>
        <taxon>Allacma</taxon>
    </lineage>
</organism>
<feature type="transmembrane region" description="Helical" evidence="4">
    <location>
        <begin position="376"/>
        <end position="395"/>
    </location>
</feature>
<keyword evidence="3 4" id="KW-0472">Membrane</keyword>
<dbReference type="GO" id="GO:0016020">
    <property type="term" value="C:membrane"/>
    <property type="evidence" value="ECO:0007669"/>
    <property type="project" value="InterPro"/>
</dbReference>
<evidence type="ECO:0000256" key="2">
    <source>
        <dbReference type="ARBA" id="ARBA00022989"/>
    </source>
</evidence>
<dbReference type="GO" id="GO:0140359">
    <property type="term" value="F:ABC-type transporter activity"/>
    <property type="evidence" value="ECO:0007669"/>
    <property type="project" value="InterPro"/>
</dbReference>
<feature type="transmembrane region" description="Helical" evidence="4">
    <location>
        <begin position="243"/>
        <end position="262"/>
    </location>
</feature>
<name>A0A8J2NKY5_9HEXA</name>